<evidence type="ECO:0000259" key="4">
    <source>
        <dbReference type="PROSITE" id="PS50932"/>
    </source>
</evidence>
<dbReference type="SUPFAM" id="SSF53822">
    <property type="entry name" value="Periplasmic binding protein-like I"/>
    <property type="match status" value="1"/>
</dbReference>
<dbReference type="PROSITE" id="PS00356">
    <property type="entry name" value="HTH_LACI_1"/>
    <property type="match status" value="1"/>
</dbReference>
<gene>
    <name evidence="5" type="ORF">H9K76_01645</name>
</gene>
<keyword evidence="6" id="KW-1185">Reference proteome</keyword>
<dbReference type="InterPro" id="IPR001761">
    <property type="entry name" value="Peripla_BP/Lac1_sug-bd_dom"/>
</dbReference>
<dbReference type="KEGG" id="drg:H9K76_01645"/>
<proteinExistence type="predicted"/>
<dbReference type="CDD" id="cd01392">
    <property type="entry name" value="HTH_LacI"/>
    <property type="match status" value="1"/>
</dbReference>
<evidence type="ECO:0000256" key="3">
    <source>
        <dbReference type="ARBA" id="ARBA00023163"/>
    </source>
</evidence>
<dbReference type="Proteomes" id="UP000515811">
    <property type="component" value="Chromosome"/>
</dbReference>
<feature type="domain" description="HTH lacI-type" evidence="4">
    <location>
        <begin position="2"/>
        <end position="56"/>
    </location>
</feature>
<dbReference type="EMBL" id="CP060714">
    <property type="protein sequence ID" value="QNN57627.1"/>
    <property type="molecule type" value="Genomic_DNA"/>
</dbReference>
<dbReference type="SUPFAM" id="SSF47413">
    <property type="entry name" value="lambda repressor-like DNA-binding domains"/>
    <property type="match status" value="1"/>
</dbReference>
<evidence type="ECO:0000313" key="5">
    <source>
        <dbReference type="EMBL" id="QNN57627.1"/>
    </source>
</evidence>
<evidence type="ECO:0000256" key="2">
    <source>
        <dbReference type="ARBA" id="ARBA00023125"/>
    </source>
</evidence>
<protein>
    <submittedName>
        <fullName evidence="5">LacI family DNA-binding transcriptional regulator</fullName>
    </submittedName>
</protein>
<dbReference type="Gene3D" id="1.10.260.40">
    <property type="entry name" value="lambda repressor-like DNA-binding domains"/>
    <property type="match status" value="1"/>
</dbReference>
<dbReference type="InterPro" id="IPR010982">
    <property type="entry name" value="Lambda_DNA-bd_dom_sf"/>
</dbReference>
<keyword evidence="1" id="KW-0805">Transcription regulation</keyword>
<organism evidence="5 6">
    <name type="scientific">Diaphorobacter ruginosibacter</name>
    <dbReference type="NCBI Taxonomy" id="1715720"/>
    <lineage>
        <taxon>Bacteria</taxon>
        <taxon>Pseudomonadati</taxon>
        <taxon>Pseudomonadota</taxon>
        <taxon>Betaproteobacteria</taxon>
        <taxon>Burkholderiales</taxon>
        <taxon>Comamonadaceae</taxon>
        <taxon>Diaphorobacter</taxon>
    </lineage>
</organism>
<dbReference type="Gene3D" id="3.40.50.2300">
    <property type="match status" value="2"/>
</dbReference>
<dbReference type="Pfam" id="PF00532">
    <property type="entry name" value="Peripla_BP_1"/>
    <property type="match status" value="1"/>
</dbReference>
<evidence type="ECO:0000256" key="1">
    <source>
        <dbReference type="ARBA" id="ARBA00023015"/>
    </source>
</evidence>
<dbReference type="Pfam" id="PF00356">
    <property type="entry name" value="LacI"/>
    <property type="match status" value="1"/>
</dbReference>
<name>A0A7G9RPV2_9BURK</name>
<keyword evidence="2 5" id="KW-0238">DNA-binding</keyword>
<dbReference type="InterPro" id="IPR000843">
    <property type="entry name" value="HTH_LacI"/>
</dbReference>
<accession>A0A7G9RPV2</accession>
<dbReference type="InterPro" id="IPR028082">
    <property type="entry name" value="Peripla_BP_I"/>
</dbReference>
<reference evidence="5 6" key="1">
    <citation type="submission" date="2020-08" db="EMBL/GenBank/DDBJ databases">
        <title>Genome sequence of Diaphorobacter ruginosibacter DSM 27467T.</title>
        <authorList>
            <person name="Hyun D.-W."/>
            <person name="Bae J.-W."/>
        </authorList>
    </citation>
    <scope>NUCLEOTIDE SEQUENCE [LARGE SCALE GENOMIC DNA]</scope>
    <source>
        <strain evidence="5 6">DSM 27467</strain>
    </source>
</reference>
<dbReference type="PANTHER" id="PTHR30146:SF109">
    <property type="entry name" value="HTH-TYPE TRANSCRIPTIONAL REGULATOR GALS"/>
    <property type="match status" value="1"/>
</dbReference>
<sequence length="350" mass="37719">MTSIKDVARLAGVSVTTVSHVLNKTRAVHVDTQARVLEAVRTLDYVPSAVARSLKMNATHTIGMLVPNNSNPYFAELVRAVEDACFEAGYALLLCNTDDNADRQRVYLDVLAKKRVDGVIVASTTDDERMSRHLAETRMPMVLIDRDIDGLDCPCVQTDHVQGGALAAEHLLQLGHERIACIAGPARLHSSESRVQGWREQLQRAGRDVNLLVYADFSVNGGYLAMRELLDRDAAARPSAVFACNDLMAMGALRAMHEQALGVPQDMAVVGYDDIELASYTQPALTTVAQPVQRMAGEALARLLALMAAGKRTPKPAPVAEAGSTSSIQLLAPSLVVRASSGRPRDTARG</sequence>
<keyword evidence="3" id="KW-0804">Transcription</keyword>
<dbReference type="GO" id="GO:0000976">
    <property type="term" value="F:transcription cis-regulatory region binding"/>
    <property type="evidence" value="ECO:0007669"/>
    <property type="project" value="TreeGrafter"/>
</dbReference>
<dbReference type="GO" id="GO:0003700">
    <property type="term" value="F:DNA-binding transcription factor activity"/>
    <property type="evidence" value="ECO:0007669"/>
    <property type="project" value="TreeGrafter"/>
</dbReference>
<dbReference type="AlphaFoldDB" id="A0A7G9RPV2"/>
<dbReference type="PRINTS" id="PR00036">
    <property type="entry name" value="HTHLACI"/>
</dbReference>
<dbReference type="SMART" id="SM00354">
    <property type="entry name" value="HTH_LACI"/>
    <property type="match status" value="1"/>
</dbReference>
<dbReference type="RefSeq" id="WP_187597875.1">
    <property type="nucleotide sequence ID" value="NZ_CP060714.1"/>
</dbReference>
<evidence type="ECO:0000313" key="6">
    <source>
        <dbReference type="Proteomes" id="UP000515811"/>
    </source>
</evidence>
<dbReference type="PROSITE" id="PS50932">
    <property type="entry name" value="HTH_LACI_2"/>
    <property type="match status" value="1"/>
</dbReference>
<dbReference type="PANTHER" id="PTHR30146">
    <property type="entry name" value="LACI-RELATED TRANSCRIPTIONAL REPRESSOR"/>
    <property type="match status" value="1"/>
</dbReference>